<dbReference type="AlphaFoldDB" id="A0A979FYV8"/>
<dbReference type="Proteomes" id="UP000002215">
    <property type="component" value="Chromosome"/>
</dbReference>
<proteinExistence type="inferred from homology"/>
<keyword evidence="2" id="KW-0808">Transferase</keyword>
<evidence type="ECO:0000256" key="1">
    <source>
        <dbReference type="ARBA" id="ARBA00010164"/>
    </source>
</evidence>
<organism evidence="5 6">
    <name type="scientific">Chitinophaga pinensis (strain ATCC 43595 / DSM 2588 / LMG 13176 / NBRC 15968 / NCIMB 11800 / UQM 2034)</name>
    <dbReference type="NCBI Taxonomy" id="485918"/>
    <lineage>
        <taxon>Bacteria</taxon>
        <taxon>Pseudomonadati</taxon>
        <taxon>Bacteroidota</taxon>
        <taxon>Chitinophagia</taxon>
        <taxon>Chitinophagales</taxon>
        <taxon>Chitinophagaceae</taxon>
        <taxon>Chitinophaga</taxon>
    </lineage>
</organism>
<dbReference type="Gene3D" id="1.10.1070.20">
    <property type="match status" value="1"/>
</dbReference>
<dbReference type="InterPro" id="IPR052028">
    <property type="entry name" value="HipA_Ser/Thr_kinase"/>
</dbReference>
<gene>
    <name evidence="5" type="ordered locus">Cpin_0153</name>
</gene>
<dbReference type="InterPro" id="IPR012893">
    <property type="entry name" value="HipA-like_C"/>
</dbReference>
<sequence length="305" mass="34850">MPNCLFCYKDAGDQEYHSHCAILFFNMDVLPELKTDKQLLKELAEKTVDMHVAVTGVQPKLTVTLADTNIPITVGLWSDYILKPQHDVLAGVPETEDLTMHLAAIFGIAVCKHTLLRSSDGTLVYVAKRFDRVKGEKLHMEDFCQLSELPTESKYKGSYERAGKLILKYSTTSGSDVRNYFQRLVFCFLTGNNDMHLKNFSLLHLENDIILSPAYDLLNVNLVFPKDQEETALLLNGKKKNIKRRDFEALGTILNIPEKIRSDVYRTFTSHNTAVYDLINASFLSVKAKVSYWEIWSKKQQIFEE</sequence>
<accession>A0A979FYV8</accession>
<feature type="domain" description="HipA-like C-terminal" evidence="4">
    <location>
        <begin position="53"/>
        <end position="259"/>
    </location>
</feature>
<name>A0A979FYV8_CHIPD</name>
<evidence type="ECO:0000313" key="6">
    <source>
        <dbReference type="Proteomes" id="UP000002215"/>
    </source>
</evidence>
<dbReference type="RefSeq" id="WP_012787831.1">
    <property type="nucleotide sequence ID" value="NC_013132.1"/>
</dbReference>
<dbReference type="GO" id="GO:0004674">
    <property type="term" value="F:protein serine/threonine kinase activity"/>
    <property type="evidence" value="ECO:0007669"/>
    <property type="project" value="TreeGrafter"/>
</dbReference>
<protein>
    <submittedName>
        <fullName evidence="5">HipA domain protein</fullName>
    </submittedName>
</protein>
<evidence type="ECO:0000256" key="2">
    <source>
        <dbReference type="ARBA" id="ARBA00022679"/>
    </source>
</evidence>
<dbReference type="KEGG" id="cpi:Cpin_0153"/>
<evidence type="ECO:0000313" key="5">
    <source>
        <dbReference type="EMBL" id="ACU57655.1"/>
    </source>
</evidence>
<reference evidence="5 6" key="2">
    <citation type="journal article" date="2010" name="Stand. Genomic Sci.">
        <title>Complete genome sequence of Chitinophaga pinensis type strain (UQM 2034).</title>
        <authorList>
            <person name="Glavina Del Rio T."/>
            <person name="Abt B."/>
            <person name="Spring S."/>
            <person name="Lapidus A."/>
            <person name="Nolan M."/>
            <person name="Tice H."/>
            <person name="Copeland A."/>
            <person name="Cheng J.F."/>
            <person name="Chen F."/>
            <person name="Bruce D."/>
            <person name="Goodwin L."/>
            <person name="Pitluck S."/>
            <person name="Ivanova N."/>
            <person name="Mavromatis K."/>
            <person name="Mikhailova N."/>
            <person name="Pati A."/>
            <person name="Chen A."/>
            <person name="Palaniappan K."/>
            <person name="Land M."/>
            <person name="Hauser L."/>
            <person name="Chang Y.J."/>
            <person name="Jeffries C.D."/>
            <person name="Chain P."/>
            <person name="Saunders E."/>
            <person name="Detter J.C."/>
            <person name="Brettin T."/>
            <person name="Rohde M."/>
            <person name="Goker M."/>
            <person name="Bristow J."/>
            <person name="Eisen J.A."/>
            <person name="Markowitz V."/>
            <person name="Hugenholtz P."/>
            <person name="Kyrpides N.C."/>
            <person name="Klenk H.P."/>
            <person name="Lucas S."/>
        </authorList>
    </citation>
    <scope>NUCLEOTIDE SEQUENCE [LARGE SCALE GENOMIC DNA]</scope>
    <source>
        <strain evidence="6">ATCC 43595 / DSM 2588 / LMG 13176 / NBRC 15968 / NCIMB 11800 / UQM 2034</strain>
    </source>
</reference>
<comment type="similarity">
    <text evidence="1">Belongs to the HipA Ser/Thr kinase family.</text>
</comment>
<dbReference type="Pfam" id="PF07804">
    <property type="entry name" value="HipA_C"/>
    <property type="match status" value="1"/>
</dbReference>
<reference evidence="6" key="1">
    <citation type="submission" date="2009-08" db="EMBL/GenBank/DDBJ databases">
        <title>The complete genome of Chitinophaga pinensis DSM 2588.</title>
        <authorList>
            <consortium name="US DOE Joint Genome Institute (JGI-PGF)"/>
            <person name="Lucas S."/>
            <person name="Copeland A."/>
            <person name="Lapidus A."/>
            <person name="Glavina del Rio T."/>
            <person name="Dalin E."/>
            <person name="Tice H."/>
            <person name="Bruce D."/>
            <person name="Goodwin L."/>
            <person name="Pitluck S."/>
            <person name="Kyrpides N."/>
            <person name="Mavromatis K."/>
            <person name="Ivanova N."/>
            <person name="Mikhailova N."/>
            <person name="Sims D."/>
            <person name="Meinche L."/>
            <person name="Brettin T."/>
            <person name="Detter J.C."/>
            <person name="Han C."/>
            <person name="Larimer F."/>
            <person name="Land M."/>
            <person name="Hauser L."/>
            <person name="Markowitz V."/>
            <person name="Cheng J.-F."/>
            <person name="Hugenholtz P."/>
            <person name="Woyke T."/>
            <person name="Wu D."/>
            <person name="Spring S."/>
            <person name="Klenk H.-P."/>
            <person name="Eisen J.A."/>
        </authorList>
    </citation>
    <scope>NUCLEOTIDE SEQUENCE [LARGE SCALE GENOMIC DNA]</scope>
    <source>
        <strain evidence="6">ATCC 43595 / DSM 2588 / LMG 13176 / NBRC 15968 / NCIMB 11800 / UQM 2034</strain>
    </source>
</reference>
<dbReference type="OrthoDB" id="9805913at2"/>
<evidence type="ECO:0000256" key="3">
    <source>
        <dbReference type="ARBA" id="ARBA00022777"/>
    </source>
</evidence>
<dbReference type="PANTHER" id="PTHR37419:SF1">
    <property type="entry name" value="SERINE_THREONINE-PROTEIN KINASE TOXIN HIPA"/>
    <property type="match status" value="1"/>
</dbReference>
<dbReference type="GO" id="GO:0005829">
    <property type="term" value="C:cytosol"/>
    <property type="evidence" value="ECO:0007669"/>
    <property type="project" value="TreeGrafter"/>
</dbReference>
<dbReference type="EMBL" id="CP001699">
    <property type="protein sequence ID" value="ACU57655.1"/>
    <property type="molecule type" value="Genomic_DNA"/>
</dbReference>
<dbReference type="PANTHER" id="PTHR37419">
    <property type="entry name" value="SERINE/THREONINE-PROTEIN KINASE TOXIN HIPA"/>
    <property type="match status" value="1"/>
</dbReference>
<keyword evidence="3" id="KW-0418">Kinase</keyword>
<evidence type="ECO:0000259" key="4">
    <source>
        <dbReference type="Pfam" id="PF07804"/>
    </source>
</evidence>